<keyword evidence="3" id="KW-1185">Reference proteome</keyword>
<keyword evidence="1" id="KW-0472">Membrane</keyword>
<dbReference type="Proteomes" id="UP001165060">
    <property type="component" value="Unassembled WGS sequence"/>
</dbReference>
<proteinExistence type="predicted"/>
<name>A0ABQ6N3J7_9STRA</name>
<organism evidence="2 3">
    <name type="scientific">Tetraparma gracilis</name>
    <dbReference type="NCBI Taxonomy" id="2962635"/>
    <lineage>
        <taxon>Eukaryota</taxon>
        <taxon>Sar</taxon>
        <taxon>Stramenopiles</taxon>
        <taxon>Ochrophyta</taxon>
        <taxon>Bolidophyceae</taxon>
        <taxon>Parmales</taxon>
        <taxon>Triparmaceae</taxon>
        <taxon>Tetraparma</taxon>
    </lineage>
</organism>
<evidence type="ECO:0000313" key="3">
    <source>
        <dbReference type="Proteomes" id="UP001165060"/>
    </source>
</evidence>
<protein>
    <submittedName>
        <fullName evidence="2">Uncharacterized protein</fullName>
    </submittedName>
</protein>
<sequence>TARAGPFSVLRKREVLCDLVWAQTGPGIYIFCAHSCIDEKSPEEPEKFVRMEIGRTATVRALPSGQGCAVEQISLFDLKGSVPKAISDRVAVPNAINTPVNMITYFACARRADEYSDQDAKELGMLVAHKLRPHRGNEEVLRQEIKKIILTTGILRGPLVGWLEEFLFHVVQNKVTKPQSDQLANAFEFTADNAEKAGKSLAALLLSNIVAVSAVDELFHSFPAFLELANKPRYSWWRPFVEALAQEVLASSRFGLKARVYSGAVLSVADSLSDAYITRSFFLTGNRQYGKFMVATMGLNVGLQCVTVFFNNMGVEGEGKLTFMAKELLSVIFFLKPGVDAHRVVVGTERKKGQIFTCFNELVVCKYIEIFAEAIPGLILQAYSILALDEVSRWAVFSCVLSAVTTSMVTTATFYDVSLLLASTMDLTMPRGGGGPPLSSSPRPLTPLIMKYDVNPENRKSDPITYGLISNTGRTSAFLAMLFMSSAQVLSKGLSTALLALTSLPSLGIYLLADMALFIGYKLWMGDFIYHEFSFDDNDKNLLVVLLSLIMRIGAKLNVDFTGAMLFRIPMHAGGLCYSFSMLSSMIAVVVSAYMYTQDERFTVLQPSTVWAAVVSLLLAWIISLLVFITCVAAPGYRSSFWSTLTCRETIITRFRTQTDVKDKFDVFTCHRSKWRSIEGEVKDFVKEEWGALMRDKPAWFTEALRAQVPAAFIPAADPASRGSQRRLALVSTQDSKG</sequence>
<evidence type="ECO:0000313" key="2">
    <source>
        <dbReference type="EMBL" id="GMI39745.1"/>
    </source>
</evidence>
<keyword evidence="1" id="KW-1133">Transmembrane helix</keyword>
<feature type="transmembrane region" description="Helical" evidence="1">
    <location>
        <begin position="571"/>
        <end position="597"/>
    </location>
</feature>
<gene>
    <name evidence="2" type="ORF">TeGR_g2870</name>
</gene>
<feature type="non-terminal residue" evidence="2">
    <location>
        <position position="1"/>
    </location>
</feature>
<reference evidence="2 3" key="1">
    <citation type="journal article" date="2023" name="Commun. Biol.">
        <title>Genome analysis of Parmales, the sister group of diatoms, reveals the evolutionary specialization of diatoms from phago-mixotrophs to photoautotrophs.</title>
        <authorList>
            <person name="Ban H."/>
            <person name="Sato S."/>
            <person name="Yoshikawa S."/>
            <person name="Yamada K."/>
            <person name="Nakamura Y."/>
            <person name="Ichinomiya M."/>
            <person name="Sato N."/>
            <person name="Blanc-Mathieu R."/>
            <person name="Endo H."/>
            <person name="Kuwata A."/>
            <person name="Ogata H."/>
        </authorList>
    </citation>
    <scope>NUCLEOTIDE SEQUENCE [LARGE SCALE GENOMIC DNA]</scope>
</reference>
<accession>A0ABQ6N3J7</accession>
<comment type="caution">
    <text evidence="2">The sequence shown here is derived from an EMBL/GenBank/DDBJ whole genome shotgun (WGS) entry which is preliminary data.</text>
</comment>
<keyword evidence="1" id="KW-0812">Transmembrane</keyword>
<feature type="transmembrane region" description="Helical" evidence="1">
    <location>
        <begin position="609"/>
        <end position="634"/>
    </location>
</feature>
<dbReference type="SUPFAM" id="SSF55961">
    <property type="entry name" value="Bet v1-like"/>
    <property type="match status" value="1"/>
</dbReference>
<evidence type="ECO:0000256" key="1">
    <source>
        <dbReference type="SAM" id="Phobius"/>
    </source>
</evidence>
<feature type="transmembrane region" description="Helical" evidence="1">
    <location>
        <begin position="496"/>
        <end position="521"/>
    </location>
</feature>
<dbReference type="InterPro" id="IPR023393">
    <property type="entry name" value="START-like_dom_sf"/>
</dbReference>
<dbReference type="Gene3D" id="3.30.530.20">
    <property type="match status" value="1"/>
</dbReference>
<dbReference type="EMBL" id="BRYB01003624">
    <property type="protein sequence ID" value="GMI39745.1"/>
    <property type="molecule type" value="Genomic_DNA"/>
</dbReference>